<evidence type="ECO:0000256" key="7">
    <source>
        <dbReference type="ARBA" id="ARBA00023054"/>
    </source>
</evidence>
<dbReference type="InterPro" id="IPR010989">
    <property type="entry name" value="SNARE"/>
</dbReference>
<dbReference type="GO" id="GO:0006896">
    <property type="term" value="P:Golgi to vacuole transport"/>
    <property type="evidence" value="ECO:0007669"/>
    <property type="project" value="TreeGrafter"/>
</dbReference>
<dbReference type="PANTHER" id="PTHR21230:SF26">
    <property type="entry name" value="VESICLE TRANSPORT THROUGH INTERACTION WITH T-SNARES HOMOLOG 1A"/>
    <property type="match status" value="1"/>
</dbReference>
<dbReference type="AlphaFoldDB" id="A0AAD7VT44"/>
<evidence type="ECO:0000256" key="4">
    <source>
        <dbReference type="ARBA" id="ARBA00022692"/>
    </source>
</evidence>
<dbReference type="Pfam" id="PF12352">
    <property type="entry name" value="V-SNARE_C"/>
    <property type="match status" value="1"/>
</dbReference>
<dbReference type="GeneID" id="80882691"/>
<keyword evidence="7" id="KW-0175">Coiled coil</keyword>
<evidence type="ECO:0000256" key="5">
    <source>
        <dbReference type="ARBA" id="ARBA00022927"/>
    </source>
</evidence>
<dbReference type="SUPFAM" id="SSF47661">
    <property type="entry name" value="t-snare proteins"/>
    <property type="match status" value="1"/>
</dbReference>
<dbReference type="SUPFAM" id="SSF58038">
    <property type="entry name" value="SNARE fusion complex"/>
    <property type="match status" value="1"/>
</dbReference>
<evidence type="ECO:0000256" key="1">
    <source>
        <dbReference type="ARBA" id="ARBA00004409"/>
    </source>
</evidence>
<dbReference type="GO" id="GO:0016236">
    <property type="term" value="P:macroautophagy"/>
    <property type="evidence" value="ECO:0007669"/>
    <property type="project" value="TreeGrafter"/>
</dbReference>
<dbReference type="Proteomes" id="UP001217417">
    <property type="component" value="Unassembled WGS sequence"/>
</dbReference>
<dbReference type="GO" id="GO:0005829">
    <property type="term" value="C:cytosol"/>
    <property type="evidence" value="ECO:0007669"/>
    <property type="project" value="GOC"/>
</dbReference>
<evidence type="ECO:0000313" key="14">
    <source>
        <dbReference type="Proteomes" id="UP001217417"/>
    </source>
</evidence>
<dbReference type="FunFam" id="1.20.5.110:FF:000002">
    <property type="entry name" value="Vesicle transport through interaction with t-SNAREsB"/>
    <property type="match status" value="1"/>
</dbReference>
<comment type="similarity">
    <text evidence="2">Belongs to the VTI1 family.</text>
</comment>
<dbReference type="GO" id="GO:0000139">
    <property type="term" value="C:Golgi membrane"/>
    <property type="evidence" value="ECO:0007669"/>
    <property type="project" value="UniProtKB-SubCell"/>
</dbReference>
<keyword evidence="14" id="KW-1185">Reference proteome</keyword>
<keyword evidence="5" id="KW-0653">Protein transport</keyword>
<dbReference type="EMBL" id="JARPMG010000005">
    <property type="protein sequence ID" value="KAJ8100344.1"/>
    <property type="molecule type" value="Genomic_DNA"/>
</dbReference>
<dbReference type="GO" id="GO:0005484">
    <property type="term" value="F:SNAP receptor activity"/>
    <property type="evidence" value="ECO:0007669"/>
    <property type="project" value="TreeGrafter"/>
</dbReference>
<feature type="domain" description="T-SNARE coiled-coil homology" evidence="12">
    <location>
        <begin position="133"/>
        <end position="200"/>
    </location>
</feature>
<dbReference type="InterPro" id="IPR000727">
    <property type="entry name" value="T_SNARE_dom"/>
</dbReference>
<dbReference type="PANTHER" id="PTHR21230">
    <property type="entry name" value="VESICLE TRANSPORT V-SNARE PROTEIN VTI1-RELATED"/>
    <property type="match status" value="1"/>
</dbReference>
<name>A0AAD7VT44_9ASCO</name>
<sequence>MSQALDAEPGSELFASYEADFRLAYAEITQKIDQIPELAAEPRKASVRAAERAIDEADEIVGQMTIELQNISSGSRAKLNARLRGYRSDLDKVKRELRRTSEQADRTELFGSRGAQAPGGISADDISHDQRQQLLSGTDRLESSSQRLRDSQRLANETENIGAGILTDLRGQREQIVNSRNVLMQADTHVDKSIRTLRGMARRMVTNRLITIGIVVLLIIIIVAVLLGRFLPRRR</sequence>
<dbReference type="CDD" id="cd15862">
    <property type="entry name" value="SNARE_Vti1"/>
    <property type="match status" value="1"/>
</dbReference>
<dbReference type="Gene3D" id="1.20.58.400">
    <property type="entry name" value="t-snare proteins"/>
    <property type="match status" value="1"/>
</dbReference>
<keyword evidence="3" id="KW-0813">Transport</keyword>
<dbReference type="GO" id="GO:0000149">
    <property type="term" value="F:SNARE binding"/>
    <property type="evidence" value="ECO:0007669"/>
    <property type="project" value="TreeGrafter"/>
</dbReference>
<dbReference type="Pfam" id="PF05008">
    <property type="entry name" value="V-SNARE"/>
    <property type="match status" value="1"/>
</dbReference>
<evidence type="ECO:0000256" key="6">
    <source>
        <dbReference type="ARBA" id="ARBA00022989"/>
    </source>
</evidence>
<evidence type="ECO:0000259" key="12">
    <source>
        <dbReference type="SMART" id="SM00397"/>
    </source>
</evidence>
<feature type="region of interest" description="Disordered" evidence="10">
    <location>
        <begin position="99"/>
        <end position="126"/>
    </location>
</feature>
<feature type="transmembrane region" description="Helical" evidence="11">
    <location>
        <begin position="209"/>
        <end position="231"/>
    </location>
</feature>
<evidence type="ECO:0000313" key="13">
    <source>
        <dbReference type="EMBL" id="KAJ8100344.1"/>
    </source>
</evidence>
<dbReference type="GO" id="GO:0006891">
    <property type="term" value="P:intra-Golgi vesicle-mediated transport"/>
    <property type="evidence" value="ECO:0007669"/>
    <property type="project" value="TreeGrafter"/>
</dbReference>
<comment type="caution">
    <text evidence="13">The sequence shown here is derived from an EMBL/GenBank/DDBJ whole genome shotgun (WGS) entry which is preliminary data.</text>
</comment>
<dbReference type="GO" id="GO:0048280">
    <property type="term" value="P:vesicle fusion with Golgi apparatus"/>
    <property type="evidence" value="ECO:0007669"/>
    <property type="project" value="TreeGrafter"/>
</dbReference>
<keyword evidence="8 11" id="KW-0472">Membrane</keyword>
<evidence type="ECO:0000256" key="10">
    <source>
        <dbReference type="SAM" id="MobiDB-lite"/>
    </source>
</evidence>
<dbReference type="RefSeq" id="XP_056043794.1">
    <property type="nucleotide sequence ID" value="XM_056187525.1"/>
</dbReference>
<dbReference type="Gene3D" id="1.20.5.110">
    <property type="match status" value="1"/>
</dbReference>
<evidence type="ECO:0000256" key="11">
    <source>
        <dbReference type="SAM" id="Phobius"/>
    </source>
</evidence>
<dbReference type="SMART" id="SM00397">
    <property type="entry name" value="t_SNARE"/>
    <property type="match status" value="1"/>
</dbReference>
<dbReference type="GO" id="GO:0012507">
    <property type="term" value="C:ER to Golgi transport vesicle membrane"/>
    <property type="evidence" value="ECO:0007669"/>
    <property type="project" value="TreeGrafter"/>
</dbReference>
<dbReference type="GO" id="GO:0005789">
    <property type="term" value="C:endoplasmic reticulum membrane"/>
    <property type="evidence" value="ECO:0007669"/>
    <property type="project" value="TreeGrafter"/>
</dbReference>
<organism evidence="13 14">
    <name type="scientific">Lipomyces tetrasporus</name>
    <dbReference type="NCBI Taxonomy" id="54092"/>
    <lineage>
        <taxon>Eukaryota</taxon>
        <taxon>Fungi</taxon>
        <taxon>Dikarya</taxon>
        <taxon>Ascomycota</taxon>
        <taxon>Saccharomycotina</taxon>
        <taxon>Lipomycetes</taxon>
        <taxon>Lipomycetales</taxon>
        <taxon>Lipomycetaceae</taxon>
        <taxon>Lipomyces</taxon>
    </lineage>
</organism>
<comment type="subcellular location">
    <subcellularLocation>
        <location evidence="1">Golgi apparatus membrane</location>
        <topology evidence="1">Single-pass type IV membrane protein</topology>
    </subcellularLocation>
    <subcellularLocation>
        <location evidence="9">Prevacuolar compartment membrane</location>
        <topology evidence="9">Single-pass type IV membrane protein</topology>
    </subcellularLocation>
</comment>
<dbReference type="InterPro" id="IPR038407">
    <property type="entry name" value="v-SNARE_N_sf"/>
</dbReference>
<accession>A0AAD7VT44</accession>
<feature type="compositionally biased region" description="Basic and acidic residues" evidence="10">
    <location>
        <begin position="99"/>
        <end position="108"/>
    </location>
</feature>
<dbReference type="GO" id="GO:0031201">
    <property type="term" value="C:SNARE complex"/>
    <property type="evidence" value="ECO:0007669"/>
    <property type="project" value="TreeGrafter"/>
</dbReference>
<keyword evidence="6 11" id="KW-1133">Transmembrane helix</keyword>
<dbReference type="GO" id="GO:0006886">
    <property type="term" value="P:intracellular protein transport"/>
    <property type="evidence" value="ECO:0007669"/>
    <property type="project" value="InterPro"/>
</dbReference>
<evidence type="ECO:0000256" key="8">
    <source>
        <dbReference type="ARBA" id="ARBA00023136"/>
    </source>
</evidence>
<gene>
    <name evidence="13" type="ORF">POJ06DRAFT_252406</name>
</gene>
<evidence type="ECO:0000256" key="9">
    <source>
        <dbReference type="ARBA" id="ARBA00060376"/>
    </source>
</evidence>
<evidence type="ECO:0000256" key="2">
    <source>
        <dbReference type="ARBA" id="ARBA00006108"/>
    </source>
</evidence>
<keyword evidence="4 11" id="KW-0812">Transmembrane</keyword>
<dbReference type="FunFam" id="1.20.58.400:FF:000001">
    <property type="entry name" value="Vesicle transport through interaction with t-SNAREs homolog 1A"/>
    <property type="match status" value="1"/>
</dbReference>
<dbReference type="InterPro" id="IPR007705">
    <property type="entry name" value="Vesicle_trsprt_v-SNARE_N"/>
</dbReference>
<reference evidence="13" key="1">
    <citation type="submission" date="2023-03" db="EMBL/GenBank/DDBJ databases">
        <title>Near-Complete genome sequence of Lipomyces tetrasporous NRRL Y-64009, an oleaginous yeast capable of growing on lignocellulosic hydrolysates.</title>
        <authorList>
            <consortium name="Lawrence Berkeley National Laboratory"/>
            <person name="Jagtap S.S."/>
            <person name="Liu J.-J."/>
            <person name="Walukiewicz H.E."/>
            <person name="Pangilinan J."/>
            <person name="Lipzen A."/>
            <person name="Ahrendt S."/>
            <person name="Koriabine M."/>
            <person name="Cobaugh K."/>
            <person name="Salamov A."/>
            <person name="Yoshinaga Y."/>
            <person name="Ng V."/>
            <person name="Daum C."/>
            <person name="Grigoriev I.V."/>
            <person name="Slininger P.J."/>
            <person name="Dien B.S."/>
            <person name="Jin Y.-S."/>
            <person name="Rao C.V."/>
        </authorList>
    </citation>
    <scope>NUCLEOTIDE SEQUENCE</scope>
    <source>
        <strain evidence="13">NRRL Y-64009</strain>
    </source>
</reference>
<evidence type="ECO:0000256" key="3">
    <source>
        <dbReference type="ARBA" id="ARBA00022448"/>
    </source>
</evidence>
<proteinExistence type="inferred from homology"/>
<protein>
    <submittedName>
        <fullName evidence="13">Vesicle transport v-SNARE protein N-terminus-domain-containing protein</fullName>
    </submittedName>
</protein>
<dbReference type="GO" id="GO:0042147">
    <property type="term" value="P:retrograde transport, endosome to Golgi"/>
    <property type="evidence" value="ECO:0007669"/>
    <property type="project" value="TreeGrafter"/>
</dbReference>
<dbReference type="GO" id="GO:0031902">
    <property type="term" value="C:late endosome membrane"/>
    <property type="evidence" value="ECO:0007669"/>
    <property type="project" value="TreeGrafter"/>
</dbReference>